<evidence type="ECO:0000256" key="6">
    <source>
        <dbReference type="SAM" id="Phobius"/>
    </source>
</evidence>
<dbReference type="SUPFAM" id="SSF52540">
    <property type="entry name" value="P-loop containing nucleoside triphosphate hydrolases"/>
    <property type="match status" value="1"/>
</dbReference>
<dbReference type="Gene3D" id="3.40.50.300">
    <property type="entry name" value="P-loop containing nucleotide triphosphate hydrolases"/>
    <property type="match status" value="1"/>
</dbReference>
<evidence type="ECO:0000256" key="1">
    <source>
        <dbReference type="ARBA" id="ARBA00004141"/>
    </source>
</evidence>
<reference evidence="10" key="1">
    <citation type="submission" date="2025-08" db="UniProtKB">
        <authorList>
            <consortium name="RefSeq"/>
        </authorList>
    </citation>
    <scope>IDENTIFICATION</scope>
    <source>
        <tissue evidence="10">Muscle</tissue>
    </source>
</reference>
<dbReference type="InterPro" id="IPR050352">
    <property type="entry name" value="ABCG_transporters"/>
</dbReference>
<feature type="transmembrane region" description="Helical" evidence="6">
    <location>
        <begin position="281"/>
        <end position="302"/>
    </location>
</feature>
<feature type="domain" description="ABC-2 type transporter transmembrane" evidence="7">
    <location>
        <begin position="153"/>
        <end position="364"/>
    </location>
</feature>
<proteinExistence type="predicted"/>
<dbReference type="GeneID" id="106473952"/>
<organism evidence="9 10">
    <name type="scientific">Limulus polyphemus</name>
    <name type="common">Atlantic horseshoe crab</name>
    <dbReference type="NCBI Taxonomy" id="6850"/>
    <lineage>
        <taxon>Eukaryota</taxon>
        <taxon>Metazoa</taxon>
        <taxon>Ecdysozoa</taxon>
        <taxon>Arthropoda</taxon>
        <taxon>Chelicerata</taxon>
        <taxon>Merostomata</taxon>
        <taxon>Xiphosura</taxon>
        <taxon>Limulidae</taxon>
        <taxon>Limulus</taxon>
    </lineage>
</organism>
<comment type="subcellular location">
    <subcellularLocation>
        <location evidence="1">Membrane</location>
        <topology evidence="1">Multi-pass membrane protein</topology>
    </subcellularLocation>
</comment>
<feature type="transmembrane region" description="Helical" evidence="6">
    <location>
        <begin position="171"/>
        <end position="192"/>
    </location>
</feature>
<sequence length="427" mass="48784">MFCDEPTSGLDSFMAQSVISVLKDLATRGRTIICTIHQPSSEVYAMFDQILLMAEGRVGYMGSAASAFTFFESVGKQCPRNFNPADFFIHTLAVTPGREEECRREIHSICDEFVRSEFSTSTQKTQHYIEEDVVSKEDDHYANHSMYKASWFTQVRAVGWRSFLSFSREPLLTNIRFAQTVFMAVLLGAIYWNQDLTQESVQNINGVLFLLLTNMTFQNMFGVINVFCEELPVFLREHWNGMYRTDVYFLCKTFTEAPLYVIAPVLFTSILYWMVGLYDNGKTFLICNGIVILISNTATSFGYLMSCISSTVEIALSIGPALLIPLMMFGGFFLNNSSTPVYFIWLKYVSWFYYGNEALSINQWRNIDHIACNQTQIGCIPNGKAVLKQLNFDEDNFIFDNWLLVTLLVGFRILAFIGLLFRASRNN</sequence>
<dbReference type="Pfam" id="PF01061">
    <property type="entry name" value="ABC2_membrane"/>
    <property type="match status" value="1"/>
</dbReference>
<keyword evidence="3 6" id="KW-0812">Transmembrane</keyword>
<keyword evidence="4 6" id="KW-1133">Transmembrane helix</keyword>
<dbReference type="InterPro" id="IPR043926">
    <property type="entry name" value="ABCG_dom"/>
</dbReference>
<feature type="transmembrane region" description="Helical" evidence="6">
    <location>
        <begin position="402"/>
        <end position="421"/>
    </location>
</feature>
<dbReference type="PANTHER" id="PTHR48041:SF139">
    <property type="entry name" value="PROTEIN SCARLET"/>
    <property type="match status" value="1"/>
</dbReference>
<dbReference type="RefSeq" id="XP_013790096.2">
    <property type="nucleotide sequence ID" value="XM_013934642.2"/>
</dbReference>
<evidence type="ECO:0000256" key="3">
    <source>
        <dbReference type="ARBA" id="ARBA00022692"/>
    </source>
</evidence>
<name>A0ABM1BWM8_LIMPO</name>
<dbReference type="Proteomes" id="UP000694941">
    <property type="component" value="Unplaced"/>
</dbReference>
<feature type="transmembrane region" description="Helical" evidence="6">
    <location>
        <begin position="249"/>
        <end position="275"/>
    </location>
</feature>
<evidence type="ECO:0000256" key="4">
    <source>
        <dbReference type="ARBA" id="ARBA00022989"/>
    </source>
</evidence>
<feature type="transmembrane region" description="Helical" evidence="6">
    <location>
        <begin position="314"/>
        <end position="334"/>
    </location>
</feature>
<dbReference type="InterPro" id="IPR013525">
    <property type="entry name" value="ABC2_TM"/>
</dbReference>
<feature type="transmembrane region" description="Helical" evidence="6">
    <location>
        <begin position="204"/>
        <end position="228"/>
    </location>
</feature>
<dbReference type="InterPro" id="IPR027417">
    <property type="entry name" value="P-loop_NTPase"/>
</dbReference>
<dbReference type="Pfam" id="PF19055">
    <property type="entry name" value="ABC2_membrane_7"/>
    <property type="match status" value="1"/>
</dbReference>
<evidence type="ECO:0000256" key="5">
    <source>
        <dbReference type="ARBA" id="ARBA00023136"/>
    </source>
</evidence>
<keyword evidence="9" id="KW-1185">Reference proteome</keyword>
<feature type="domain" description="ABC transporter family G" evidence="8">
    <location>
        <begin position="37"/>
        <end position="92"/>
    </location>
</feature>
<keyword evidence="2" id="KW-0813">Transport</keyword>
<evidence type="ECO:0000313" key="9">
    <source>
        <dbReference type="Proteomes" id="UP000694941"/>
    </source>
</evidence>
<evidence type="ECO:0000256" key="2">
    <source>
        <dbReference type="ARBA" id="ARBA00022448"/>
    </source>
</evidence>
<evidence type="ECO:0000259" key="8">
    <source>
        <dbReference type="Pfam" id="PF19055"/>
    </source>
</evidence>
<evidence type="ECO:0000259" key="7">
    <source>
        <dbReference type="Pfam" id="PF01061"/>
    </source>
</evidence>
<gene>
    <name evidence="10" type="primary">LOC106473952</name>
</gene>
<protein>
    <submittedName>
        <fullName evidence="10">Protein white-like</fullName>
    </submittedName>
</protein>
<keyword evidence="5 6" id="KW-0472">Membrane</keyword>
<evidence type="ECO:0000313" key="10">
    <source>
        <dbReference type="RefSeq" id="XP_013790096.2"/>
    </source>
</evidence>
<accession>A0ABM1BWM8</accession>
<dbReference type="PANTHER" id="PTHR48041">
    <property type="entry name" value="ABC TRANSPORTER G FAMILY MEMBER 28"/>
    <property type="match status" value="1"/>
</dbReference>